<name>G7VDJ6_9CREN</name>
<dbReference type="RefSeq" id="WP_014289800.1">
    <property type="nucleotide sequence ID" value="NC_016645.1"/>
</dbReference>
<dbReference type="GeneID" id="11594192"/>
<dbReference type="STRING" id="1104324.P186_2591"/>
<dbReference type="KEGG" id="pyr:P186_2591"/>
<accession>G7VDJ6</accession>
<sequence length="372" mass="40376">MSWLDDVLKASRLIKSGGFVAVTHGGTAHADDTVAAALLKRHGAEAVYRLNTVDEILEVGGGVVLADIGDAFRGKLPERYAVLDHHGVSDPSEEPSSVVQVMYAVGARPAPLVATLIHFLDLFDRYGPGAKRWAGPYGNSLNNGLTKYFSDFHGVVKDEKFLDLVAEAVYARLEVDLPAFHEAFKLAERLPYADAAERFPRTFQNLRLMLSAARDPVAAAATKEAYETGFGVDFGAYAVLAVPELEPYVLKGLEKYFGDAAKAVELVTSGRYSLLRGDAAVAVAVEDNIPPAPLWNALLDTGVLSNEPAIIVVRDRRTKGAYTVWRPDRYASVIDLRRLKGDAVVFKHVTGFMAVVKASTAEEAAEYALRQL</sequence>
<reference evidence="1 2" key="1">
    <citation type="journal article" date="2012" name="J. Bacteriol.">
        <title>Complete genome sequence of strain 1860, a crenarchaeon of the genus pyrobaculum able to grow with various electron acceptors.</title>
        <authorList>
            <person name="Mardanov A.V."/>
            <person name="Gumerov V.M."/>
            <person name="Slobodkina G.B."/>
            <person name="Beletsky A.V."/>
            <person name="Bonch-Osmolovskaya E.A."/>
            <person name="Ravin N.V."/>
            <person name="Skryabin K.G."/>
        </authorList>
    </citation>
    <scope>NUCLEOTIDE SEQUENCE [LARGE SCALE GENOMIC DNA]</scope>
    <source>
        <strain evidence="1 2">1860</strain>
    </source>
</reference>
<dbReference type="BioCyc" id="PSP1104324:GJSN-2535-MONOMER"/>
<dbReference type="HOGENOM" id="CLU_741066_0_0_2"/>
<proteinExistence type="predicted"/>
<keyword evidence="2" id="KW-1185">Reference proteome</keyword>
<gene>
    <name evidence="1" type="ORF">P186_2591</name>
</gene>
<dbReference type="Proteomes" id="UP000005867">
    <property type="component" value="Chromosome"/>
</dbReference>
<protein>
    <recommendedName>
        <fullName evidence="3">Phosphoesterase, DHHA1</fullName>
    </recommendedName>
</protein>
<evidence type="ECO:0008006" key="3">
    <source>
        <dbReference type="Google" id="ProtNLM"/>
    </source>
</evidence>
<evidence type="ECO:0000313" key="2">
    <source>
        <dbReference type="Proteomes" id="UP000005867"/>
    </source>
</evidence>
<dbReference type="AlphaFoldDB" id="G7VDJ6"/>
<dbReference type="EMBL" id="CP003098">
    <property type="protein sequence ID" value="AET33975.1"/>
    <property type="molecule type" value="Genomic_DNA"/>
</dbReference>
<organism evidence="1 2">
    <name type="scientific">Pyrobaculum ferrireducens</name>
    <dbReference type="NCBI Taxonomy" id="1104324"/>
    <lineage>
        <taxon>Archaea</taxon>
        <taxon>Thermoproteota</taxon>
        <taxon>Thermoprotei</taxon>
        <taxon>Thermoproteales</taxon>
        <taxon>Thermoproteaceae</taxon>
        <taxon>Pyrobaculum</taxon>
    </lineage>
</organism>
<dbReference type="OrthoDB" id="26686at2157"/>
<evidence type="ECO:0000313" key="1">
    <source>
        <dbReference type="EMBL" id="AET33975.1"/>
    </source>
</evidence>
<dbReference type="eggNOG" id="arCOG05494">
    <property type="taxonomic scope" value="Archaea"/>
</dbReference>